<dbReference type="Gene3D" id="1.20.120.20">
    <property type="entry name" value="Apolipoprotein"/>
    <property type="match status" value="1"/>
</dbReference>
<comment type="caution">
    <text evidence="2">The sequence shown here is derived from an EMBL/GenBank/DDBJ whole genome shotgun (WGS) entry which is preliminary data.</text>
</comment>
<organism evidence="2 3">
    <name type="scientific">Plantactinospora sonchi</name>
    <dbReference type="NCBI Taxonomy" id="1544735"/>
    <lineage>
        <taxon>Bacteria</taxon>
        <taxon>Bacillati</taxon>
        <taxon>Actinomycetota</taxon>
        <taxon>Actinomycetes</taxon>
        <taxon>Micromonosporales</taxon>
        <taxon>Micromonosporaceae</taxon>
        <taxon>Plantactinospora</taxon>
    </lineage>
</organism>
<keyword evidence="3" id="KW-1185">Reference proteome</keyword>
<evidence type="ECO:0000313" key="3">
    <source>
        <dbReference type="Proteomes" id="UP001332243"/>
    </source>
</evidence>
<sequence length="246" mass="26838">MSTDPSQIRAEIERTQDDLGDNVNALTDRMNPRSVARRQKEQVQGRARGTWQRIRDKVMGTSQHARESVMGGSQHAKESVMGGTHHARESVMGGAQHAREGVQHARETSQARLSAASSMASDRMHQVGQSTRQQTEGHPLAAGLVAFGLGVLASAMLPPSSPERRMAGQLRNKISEHSDQIDQIKQQATGVARQAQDNLREPAQQAAQSVRSKAGQEVSGMRDQARSSAQEVRGQAQEKAGEVRRR</sequence>
<dbReference type="EMBL" id="JAZGQK010000001">
    <property type="protein sequence ID" value="MEE6257239.1"/>
    <property type="molecule type" value="Genomic_DNA"/>
</dbReference>
<reference evidence="2 3" key="1">
    <citation type="submission" date="2024-01" db="EMBL/GenBank/DDBJ databases">
        <title>Genome insights into Plantactinospora sonchi sp. nov.</title>
        <authorList>
            <person name="Wang L."/>
        </authorList>
    </citation>
    <scope>NUCLEOTIDE SEQUENCE [LARGE SCALE GENOMIC DNA]</scope>
    <source>
        <strain evidence="2 3">NEAU-QY2</strain>
    </source>
</reference>
<dbReference type="InterPro" id="IPR022062">
    <property type="entry name" value="DUF3618"/>
</dbReference>
<protein>
    <submittedName>
        <fullName evidence="2">DUF3618 domain-containing protein</fullName>
    </submittedName>
</protein>
<dbReference type="Pfam" id="PF12277">
    <property type="entry name" value="DUF3618"/>
    <property type="match status" value="1"/>
</dbReference>
<dbReference type="RefSeq" id="WP_331212317.1">
    <property type="nucleotide sequence ID" value="NZ_JAZGQK010000001.1"/>
</dbReference>
<accession>A0ABU7RLB7</accession>
<dbReference type="Proteomes" id="UP001332243">
    <property type="component" value="Unassembled WGS sequence"/>
</dbReference>
<evidence type="ECO:0000256" key="1">
    <source>
        <dbReference type="SAM" id="MobiDB-lite"/>
    </source>
</evidence>
<feature type="region of interest" description="Disordered" evidence="1">
    <location>
        <begin position="185"/>
        <end position="246"/>
    </location>
</feature>
<evidence type="ECO:0000313" key="2">
    <source>
        <dbReference type="EMBL" id="MEE6257239.1"/>
    </source>
</evidence>
<feature type="region of interest" description="Disordered" evidence="1">
    <location>
        <begin position="1"/>
        <end position="50"/>
    </location>
</feature>
<name>A0ABU7RLB7_9ACTN</name>
<gene>
    <name evidence="2" type="ORF">V1633_01890</name>
</gene>
<proteinExistence type="predicted"/>